<dbReference type="EMBL" id="CP109965">
    <property type="protein sequence ID" value="WAJ70843.1"/>
    <property type="molecule type" value="Genomic_DNA"/>
</dbReference>
<gene>
    <name evidence="2" type="ORF">OLW01_03265</name>
</gene>
<dbReference type="RefSeq" id="WP_268075188.1">
    <property type="nucleotide sequence ID" value="NZ_CP109965.1"/>
</dbReference>
<sequence length="469" mass="54921">MLIKAKFFLPFVIGLASVLAGSAYWYFSLGFYPTIDKITTRANSGLLQLTAAEIDWYNNLSPHEQRNFHQQLKQQTNWQAVTQLNIPQTMAQDWANQQHLISQWYLSNHSESSFERHYWLKKLANNHKADHYAAKASFKLAQMNQQSAPLVADTWYKKALSLNQDANFKFEYAKFLIEQGEPESQWAYLINNNPLAQNYTQTELVTYKYDFTQVLKALNSKVHPANYDTHALIKCRKPIQLLASNYQQLQKIQYSLQTLLDLDFFAESSFCISGHHWSKNIPTKTPEINDKRLQTTHWLIESPNLTRAYRQGQFIFMPRELNTQVLGHELAHWLGLEDEYLLNEDKARQRCALNVDQFGKKLGHNLVVIKPSYYFKSKKKLLGWMEQTVPWFDYIEQKDNWIVKEQAGYRIQYQRIGSAIGFYPVPTCNNLDLISLKPISKNTFMQNHEYYIPNLYKKIILHSGDITDH</sequence>
<keyword evidence="1" id="KW-1133">Transmembrane helix</keyword>
<keyword evidence="1" id="KW-0812">Transmembrane</keyword>
<accession>A0ABY7AMR8</accession>
<feature type="transmembrane region" description="Helical" evidence="1">
    <location>
        <begin position="7"/>
        <end position="27"/>
    </location>
</feature>
<name>A0ABY7AMR8_9ALTE</name>
<keyword evidence="1" id="KW-0472">Membrane</keyword>
<reference evidence="2" key="1">
    <citation type="submission" date="2022-10" db="EMBL/GenBank/DDBJ databases">
        <title>Catenovulum adriacola sp. nov. isolated in the Harbour of Susak.</title>
        <authorList>
            <person name="Schoch T."/>
            <person name="Reich S.J."/>
            <person name="Stoeferle S."/>
            <person name="Flaiz M."/>
            <person name="Kazda M."/>
            <person name="Riedel C.U."/>
            <person name="Duerre P."/>
        </authorList>
    </citation>
    <scope>NUCLEOTIDE SEQUENCE</scope>
    <source>
        <strain evidence="2">TS8</strain>
    </source>
</reference>
<proteinExistence type="predicted"/>
<keyword evidence="3" id="KW-1185">Reference proteome</keyword>
<evidence type="ECO:0000313" key="2">
    <source>
        <dbReference type="EMBL" id="WAJ70843.1"/>
    </source>
</evidence>
<protein>
    <submittedName>
        <fullName evidence="2">Uncharacterized protein</fullName>
    </submittedName>
</protein>
<organism evidence="2 3">
    <name type="scientific">Catenovulum adriaticum</name>
    <dbReference type="NCBI Taxonomy" id="2984846"/>
    <lineage>
        <taxon>Bacteria</taxon>
        <taxon>Pseudomonadati</taxon>
        <taxon>Pseudomonadota</taxon>
        <taxon>Gammaproteobacteria</taxon>
        <taxon>Alteromonadales</taxon>
        <taxon>Alteromonadaceae</taxon>
        <taxon>Catenovulum</taxon>
    </lineage>
</organism>
<evidence type="ECO:0000256" key="1">
    <source>
        <dbReference type="SAM" id="Phobius"/>
    </source>
</evidence>
<dbReference type="Proteomes" id="UP001163726">
    <property type="component" value="Chromosome"/>
</dbReference>
<evidence type="ECO:0000313" key="3">
    <source>
        <dbReference type="Proteomes" id="UP001163726"/>
    </source>
</evidence>